<evidence type="ECO:0000256" key="3">
    <source>
        <dbReference type="SAM" id="Coils"/>
    </source>
</evidence>
<feature type="compositionally biased region" description="Polar residues" evidence="4">
    <location>
        <begin position="1072"/>
        <end position="1099"/>
    </location>
</feature>
<evidence type="ECO:0000313" key="7">
    <source>
        <dbReference type="Proteomes" id="UP000272942"/>
    </source>
</evidence>
<evidence type="ECO:0000259" key="5">
    <source>
        <dbReference type="PROSITE" id="PS50105"/>
    </source>
</evidence>
<dbReference type="Gene3D" id="1.10.150.50">
    <property type="entry name" value="Transcription Factor, Ets-1"/>
    <property type="match status" value="3"/>
</dbReference>
<dbReference type="PANTHER" id="PTHR12587:SF20">
    <property type="entry name" value="LIPRIN-ALPHA, ISOFORM E"/>
    <property type="match status" value="1"/>
</dbReference>
<feature type="region of interest" description="Disordered" evidence="4">
    <location>
        <begin position="1027"/>
        <end position="1142"/>
    </location>
</feature>
<feature type="domain" description="SAM" evidence="5">
    <location>
        <begin position="739"/>
        <end position="805"/>
    </location>
</feature>
<keyword evidence="2 3" id="KW-0175">Coiled coil</keyword>
<dbReference type="AlphaFoldDB" id="A0A3P8FBV2"/>
<evidence type="ECO:0000256" key="2">
    <source>
        <dbReference type="ARBA" id="ARBA00023054"/>
    </source>
</evidence>
<protein>
    <recommendedName>
        <fullName evidence="5">SAM domain-containing protein</fullName>
    </recommendedName>
</protein>
<dbReference type="PANTHER" id="PTHR12587">
    <property type="entry name" value="LAR INTERACTING PROTEIN LIP -RELATED PROTEIN"/>
    <property type="match status" value="1"/>
</dbReference>
<reference evidence="6 7" key="1">
    <citation type="submission" date="2018-11" db="EMBL/GenBank/DDBJ databases">
        <authorList>
            <consortium name="Pathogen Informatics"/>
        </authorList>
    </citation>
    <scope>NUCLEOTIDE SEQUENCE [LARGE SCALE GENOMIC DNA]</scope>
    <source>
        <strain evidence="6 7">Egypt</strain>
    </source>
</reference>
<dbReference type="PROSITE" id="PS50105">
    <property type="entry name" value="SAM_DOMAIN"/>
    <property type="match status" value="3"/>
</dbReference>
<evidence type="ECO:0000313" key="6">
    <source>
        <dbReference type="EMBL" id="VDP66861.1"/>
    </source>
</evidence>
<dbReference type="InterPro" id="IPR029515">
    <property type="entry name" value="Liprin"/>
</dbReference>
<sequence length="1142" mass="126768">MLLESNERLKAHLQERMLSLDQKQELTGEVERIRRQLETVIAEKECGLLAANRLRKQLSELAAAFRHTQAQLVTAQSTAAAANAAILALTRASGEHPNVVMTARPDTIQEPVTSLTPISQKATITEGLAHGTELGLSPQLLTQAVPNVWISPAENLTTEKPVTVYTTPGLNYAAPSTGLETVDQQVAQELNNFFLSQVGYQVTDDKVPPGPDGTNQPLSQLAQFIEKSMEESIQPLTPFEATGTSDAQSLAFMLQTQLDAINSEIQMIQQEKENTELRAEELAHRVQSQTEATMDTQNRRAYQSGYEKGLSQSGPSRISDTGSGPKKTRLDGQMATDRFDETMHPECGQYGLEPEQTKSGREKGLLLPRGPRITPTHSGARSCAQSGHMDMTDDRQKLSQQQQQQQKAAQQHQLMSSQFEQLPAGVPHSYHTHMRVPMHDYSVDHTKTNSTTQPRFGYQMQSRPMGPDSSVRSHMVMRPIPGYPPAGLTEPLSIVTSSRESERKRSIFGTLGRMFKKPSTTASEETYGPKSDGTGTGQTAQPVTTVAWSHQYPTSLPMESYFHPHLHAHNPYYMHPLYAYQHNHKLINPHTRMTYPGKYPIPPNAWPTEVLSGYGSMDHFPHHVHPMGQHLQDGPSRYSPRPVGQHQPTQSTRPGSGRMTGQLPGACLSNASRTVDITSQSHPGIMGTERTTGSTLTTSRAGTLPREDRTTKQIDEMGYKSSKDLLEAAIQAQKPFTSWTGPILVTWLERWVGMPAWYVAACRANVKSGAVLASLSDQDIQRELGISNPLHRLKLRLAVQEMLAFTASLTNPSGGTTNDPLSRSLSRLHLASPLIQGELNHEWVGNIWLPSLGLAQYRPAFMECLVDARMLSHLTKRDLRVHLKMIDQFHRLSLYYGIMCLKRLDYDRIELEKRRDACTSNDTDLLVWSNDRVIHWIKQIGLDEYAENLIDSGVHGGLMALDPDFSMETLATIMQIPSHDHQTRQILEKHLLKLLLPYRSSTRSELISSPKPLPEESTAVAWLKSGEHSEPGYYDNQPDPQPINLNADRNRREPVDQNKDSAPPPIPVRGQTAYQSTRGPNASQEYRTYQGTGNQSITSPKMRAPNKLHNTMGGGPGGVGGSITSSQNHYAQGKPHVLSSNR</sequence>
<proteinExistence type="predicted"/>
<dbReference type="CDD" id="cd09565">
    <property type="entry name" value="SAM_liprin-alpha1_2_3_4_repeat2"/>
    <property type="match status" value="1"/>
</dbReference>
<feature type="compositionally biased region" description="Polar residues" evidence="4">
    <location>
        <begin position="375"/>
        <end position="385"/>
    </location>
</feature>
<feature type="region of interest" description="Disordered" evidence="4">
    <location>
        <begin position="518"/>
        <end position="540"/>
    </location>
</feature>
<feature type="region of interest" description="Disordered" evidence="4">
    <location>
        <begin position="344"/>
        <end position="416"/>
    </location>
</feature>
<accession>A0A3P8FBV2</accession>
<feature type="compositionally biased region" description="Basic and acidic residues" evidence="4">
    <location>
        <begin position="355"/>
        <end position="364"/>
    </location>
</feature>
<dbReference type="Pfam" id="PF00536">
    <property type="entry name" value="SAM_1"/>
    <property type="match status" value="2"/>
</dbReference>
<feature type="region of interest" description="Disordered" evidence="4">
    <location>
        <begin position="678"/>
        <end position="704"/>
    </location>
</feature>
<dbReference type="SMART" id="SM00454">
    <property type="entry name" value="SAM"/>
    <property type="match status" value="3"/>
</dbReference>
<feature type="compositionally biased region" description="Low complexity" evidence="4">
    <location>
        <begin position="688"/>
        <end position="704"/>
    </location>
</feature>
<dbReference type="InterPro" id="IPR013761">
    <property type="entry name" value="SAM/pointed_sf"/>
</dbReference>
<feature type="compositionally biased region" description="Low complexity" evidence="4">
    <location>
        <begin position="398"/>
        <end position="414"/>
    </location>
</feature>
<dbReference type="EMBL" id="UZAN01039711">
    <property type="protein sequence ID" value="VDP66861.1"/>
    <property type="molecule type" value="Genomic_DNA"/>
</dbReference>
<keyword evidence="1" id="KW-0677">Repeat</keyword>
<feature type="compositionally biased region" description="Polar residues" evidence="4">
    <location>
        <begin position="287"/>
        <end position="301"/>
    </location>
</feature>
<feature type="region of interest" description="Disordered" evidence="4">
    <location>
        <begin position="622"/>
        <end position="662"/>
    </location>
</feature>
<name>A0A3P8FBV2_9TREM</name>
<feature type="compositionally biased region" description="Polar residues" evidence="4">
    <location>
        <begin position="451"/>
        <end position="462"/>
    </location>
</feature>
<organism evidence="6 7">
    <name type="scientific">Echinostoma caproni</name>
    <dbReference type="NCBI Taxonomy" id="27848"/>
    <lineage>
        <taxon>Eukaryota</taxon>
        <taxon>Metazoa</taxon>
        <taxon>Spiralia</taxon>
        <taxon>Lophotrochozoa</taxon>
        <taxon>Platyhelminthes</taxon>
        <taxon>Trematoda</taxon>
        <taxon>Digenea</taxon>
        <taxon>Plagiorchiida</taxon>
        <taxon>Echinostomata</taxon>
        <taxon>Echinostomatoidea</taxon>
        <taxon>Echinostomatidae</taxon>
        <taxon>Echinostoma</taxon>
    </lineage>
</organism>
<feature type="domain" description="SAM" evidence="5">
    <location>
        <begin position="928"/>
        <end position="960"/>
    </location>
</feature>
<keyword evidence="7" id="KW-1185">Reference proteome</keyword>
<feature type="region of interest" description="Disordered" evidence="4">
    <location>
        <begin position="451"/>
        <end position="470"/>
    </location>
</feature>
<dbReference type="Pfam" id="PF07647">
    <property type="entry name" value="SAM_2"/>
    <property type="match status" value="1"/>
</dbReference>
<dbReference type="InterPro" id="IPR001660">
    <property type="entry name" value="SAM"/>
</dbReference>
<feature type="compositionally biased region" description="Gly residues" evidence="4">
    <location>
        <begin position="1112"/>
        <end position="1121"/>
    </location>
</feature>
<dbReference type="InterPro" id="IPR037621">
    <property type="entry name" value="LIP-1_SAM_2"/>
</dbReference>
<feature type="domain" description="SAM" evidence="5">
    <location>
        <begin position="848"/>
        <end position="904"/>
    </location>
</feature>
<dbReference type="GO" id="GO:0050808">
    <property type="term" value="P:synapse organization"/>
    <property type="evidence" value="ECO:0007669"/>
    <property type="project" value="TreeGrafter"/>
</dbReference>
<dbReference type="GO" id="GO:0048786">
    <property type="term" value="C:presynaptic active zone"/>
    <property type="evidence" value="ECO:0007669"/>
    <property type="project" value="TreeGrafter"/>
</dbReference>
<feature type="coiled-coil region" evidence="3">
    <location>
        <begin position="3"/>
        <end position="71"/>
    </location>
</feature>
<gene>
    <name evidence="6" type="ORF">ECPE_LOCUS2579</name>
</gene>
<evidence type="ECO:0000256" key="1">
    <source>
        <dbReference type="ARBA" id="ARBA00022737"/>
    </source>
</evidence>
<feature type="region of interest" description="Disordered" evidence="4">
    <location>
        <begin position="287"/>
        <end position="331"/>
    </location>
</feature>
<feature type="compositionally biased region" description="Polar residues" evidence="4">
    <location>
        <begin position="310"/>
        <end position="322"/>
    </location>
</feature>
<dbReference type="OrthoDB" id="2132119at2759"/>
<dbReference type="Proteomes" id="UP000272942">
    <property type="component" value="Unassembled WGS sequence"/>
</dbReference>
<feature type="compositionally biased region" description="Basic and acidic residues" evidence="4">
    <location>
        <begin position="1048"/>
        <end position="1059"/>
    </location>
</feature>
<dbReference type="SUPFAM" id="SSF47769">
    <property type="entry name" value="SAM/Pointed domain"/>
    <property type="match status" value="3"/>
</dbReference>
<evidence type="ECO:0000256" key="4">
    <source>
        <dbReference type="SAM" id="MobiDB-lite"/>
    </source>
</evidence>